<dbReference type="Gene3D" id="1.20.1250.20">
    <property type="entry name" value="MFS general substrate transporter like domains"/>
    <property type="match status" value="2"/>
</dbReference>
<feature type="transmembrane region" description="Helical" evidence="6">
    <location>
        <begin position="55"/>
        <end position="72"/>
    </location>
</feature>
<gene>
    <name evidence="8" type="ORF">ACFFP1_10835</name>
</gene>
<reference evidence="8 9" key="1">
    <citation type="submission" date="2024-09" db="EMBL/GenBank/DDBJ databases">
        <authorList>
            <person name="Sun Q."/>
            <person name="Mori K."/>
        </authorList>
    </citation>
    <scope>NUCLEOTIDE SEQUENCE [LARGE SCALE GENOMIC DNA]</scope>
    <source>
        <strain evidence="8 9">JCM 1334</strain>
    </source>
</reference>
<dbReference type="EMBL" id="JBHMBC010000016">
    <property type="protein sequence ID" value="MFB9819994.1"/>
    <property type="molecule type" value="Genomic_DNA"/>
</dbReference>
<keyword evidence="2" id="KW-0813">Transport</keyword>
<feature type="transmembrane region" description="Helical" evidence="6">
    <location>
        <begin position="199"/>
        <end position="221"/>
    </location>
</feature>
<feature type="transmembrane region" description="Helical" evidence="6">
    <location>
        <begin position="341"/>
        <end position="362"/>
    </location>
</feature>
<feature type="transmembrane region" description="Helical" evidence="6">
    <location>
        <begin position="20"/>
        <end position="43"/>
    </location>
</feature>
<evidence type="ECO:0000256" key="6">
    <source>
        <dbReference type="SAM" id="Phobius"/>
    </source>
</evidence>
<evidence type="ECO:0000313" key="8">
    <source>
        <dbReference type="EMBL" id="MFB9819994.1"/>
    </source>
</evidence>
<feature type="transmembrane region" description="Helical" evidence="6">
    <location>
        <begin position="139"/>
        <end position="164"/>
    </location>
</feature>
<dbReference type="SUPFAM" id="SSF103473">
    <property type="entry name" value="MFS general substrate transporter"/>
    <property type="match status" value="1"/>
</dbReference>
<organism evidence="8 9">
    <name type="scientific">Arthrobacter ramosus</name>
    <dbReference type="NCBI Taxonomy" id="1672"/>
    <lineage>
        <taxon>Bacteria</taxon>
        <taxon>Bacillati</taxon>
        <taxon>Actinomycetota</taxon>
        <taxon>Actinomycetes</taxon>
        <taxon>Micrococcales</taxon>
        <taxon>Micrococcaceae</taxon>
        <taxon>Arthrobacter</taxon>
    </lineage>
</organism>
<feature type="transmembrane region" description="Helical" evidence="6">
    <location>
        <begin position="307"/>
        <end position="329"/>
    </location>
</feature>
<evidence type="ECO:0000313" key="9">
    <source>
        <dbReference type="Proteomes" id="UP001589702"/>
    </source>
</evidence>
<dbReference type="InterPro" id="IPR011701">
    <property type="entry name" value="MFS"/>
</dbReference>
<evidence type="ECO:0000256" key="1">
    <source>
        <dbReference type="ARBA" id="ARBA00004651"/>
    </source>
</evidence>
<evidence type="ECO:0000259" key="7">
    <source>
        <dbReference type="PROSITE" id="PS50850"/>
    </source>
</evidence>
<evidence type="ECO:0000256" key="3">
    <source>
        <dbReference type="ARBA" id="ARBA00022692"/>
    </source>
</evidence>
<evidence type="ECO:0000256" key="2">
    <source>
        <dbReference type="ARBA" id="ARBA00022448"/>
    </source>
</evidence>
<feature type="transmembrane region" description="Helical" evidence="6">
    <location>
        <begin position="108"/>
        <end position="127"/>
    </location>
</feature>
<protein>
    <submittedName>
        <fullName evidence="8">MFS transporter</fullName>
    </submittedName>
</protein>
<name>A0ABV5Y097_ARTRM</name>
<sequence length="483" mass="50923">MTQTISVESRTGRSIPIIALLMLSGITLDIQYGILAPLIGVIAKESGLTGSEIGWVLNALMMGSVISVSLTARMGDIFGHRKVLIALIFLALVGCALGATANGFWPLVAGRFLMGLAVTIPLSWGLLRPRATARQIRLVSLVLSTVMAVLVPLALIAGGLIVGLGLPWETVFWVTFALYGAMLILALKSPETPAAARAVVQLDWFGALGLGVWVTALLVGIAEGPGQGWTSPLVLGAFVVSAVTLAAWTIQQRRAQEPLVSFRNMDIRQTLIGYSGILLISLVGQGIFIVLPAWLQTPASSGYGHGLSALDSSLVLLAMIPGAALGYLWTRWGLRHLGPKTVLVISGSAAVLVFLGLALAQGQVWLSWLWVFLYALTILSCLTTGYTLVAAAGRQDNMAVTVGMQNIIQFVGAMIAVAIILNALVPGADGFIPQTTFAGIYIASAVIIAVFVIVWAVLAPKRITDLHAVDTETDPTKVHVASH</sequence>
<dbReference type="PANTHER" id="PTHR42718:SF9">
    <property type="entry name" value="MAJOR FACILITATOR SUPERFAMILY MULTIDRUG TRANSPORTER MFSC"/>
    <property type="match status" value="1"/>
</dbReference>
<proteinExistence type="predicted"/>
<dbReference type="RefSeq" id="WP_234752157.1">
    <property type="nucleotide sequence ID" value="NZ_BAAAWN010000001.1"/>
</dbReference>
<evidence type="ECO:0000256" key="4">
    <source>
        <dbReference type="ARBA" id="ARBA00022989"/>
    </source>
</evidence>
<dbReference type="InterPro" id="IPR020846">
    <property type="entry name" value="MFS_dom"/>
</dbReference>
<dbReference type="PANTHER" id="PTHR42718">
    <property type="entry name" value="MAJOR FACILITATOR SUPERFAMILY MULTIDRUG TRANSPORTER MFSC"/>
    <property type="match status" value="1"/>
</dbReference>
<feature type="domain" description="Major facilitator superfamily (MFS) profile" evidence="7">
    <location>
        <begin position="17"/>
        <end position="462"/>
    </location>
</feature>
<feature type="transmembrane region" description="Helical" evidence="6">
    <location>
        <begin position="84"/>
        <end position="102"/>
    </location>
</feature>
<dbReference type="Proteomes" id="UP001589702">
    <property type="component" value="Unassembled WGS sequence"/>
</dbReference>
<comment type="subcellular location">
    <subcellularLocation>
        <location evidence="1">Cell membrane</location>
        <topology evidence="1">Multi-pass membrane protein</topology>
    </subcellularLocation>
</comment>
<dbReference type="PROSITE" id="PS50850">
    <property type="entry name" value="MFS"/>
    <property type="match status" value="1"/>
</dbReference>
<keyword evidence="4 6" id="KW-1133">Transmembrane helix</keyword>
<feature type="transmembrane region" description="Helical" evidence="6">
    <location>
        <begin position="170"/>
        <end position="187"/>
    </location>
</feature>
<keyword evidence="5 6" id="KW-0472">Membrane</keyword>
<dbReference type="InterPro" id="IPR036259">
    <property type="entry name" value="MFS_trans_sf"/>
</dbReference>
<comment type="caution">
    <text evidence="8">The sequence shown here is derived from an EMBL/GenBank/DDBJ whole genome shotgun (WGS) entry which is preliminary data.</text>
</comment>
<evidence type="ECO:0000256" key="5">
    <source>
        <dbReference type="ARBA" id="ARBA00023136"/>
    </source>
</evidence>
<accession>A0ABV5Y097</accession>
<keyword evidence="9" id="KW-1185">Reference proteome</keyword>
<feature type="transmembrane region" description="Helical" evidence="6">
    <location>
        <begin position="404"/>
        <end position="425"/>
    </location>
</feature>
<dbReference type="Pfam" id="PF07690">
    <property type="entry name" value="MFS_1"/>
    <property type="match status" value="1"/>
</dbReference>
<feature type="transmembrane region" description="Helical" evidence="6">
    <location>
        <begin position="368"/>
        <end position="392"/>
    </location>
</feature>
<keyword evidence="3 6" id="KW-0812">Transmembrane</keyword>
<feature type="transmembrane region" description="Helical" evidence="6">
    <location>
        <begin position="271"/>
        <end position="295"/>
    </location>
</feature>
<feature type="transmembrane region" description="Helical" evidence="6">
    <location>
        <begin position="233"/>
        <end position="250"/>
    </location>
</feature>
<feature type="transmembrane region" description="Helical" evidence="6">
    <location>
        <begin position="437"/>
        <end position="458"/>
    </location>
</feature>